<keyword evidence="9" id="KW-0597">Phosphoprotein</keyword>
<dbReference type="InterPro" id="IPR013785">
    <property type="entry name" value="Aldolase_TIM"/>
</dbReference>
<comment type="pathway">
    <text evidence="1 9 10">Carbohydrate degradation; glycolysis; D-glyceraldehyde 3-phosphate from glycerone phosphate: step 1/1.</text>
</comment>
<organism evidence="11 12">
    <name type="scientific">Fervidibacillus halotolerans</name>
    <dbReference type="NCBI Taxonomy" id="2980027"/>
    <lineage>
        <taxon>Bacteria</taxon>
        <taxon>Bacillati</taxon>
        <taxon>Bacillota</taxon>
        <taxon>Bacilli</taxon>
        <taxon>Bacillales</taxon>
        <taxon>Bacillaceae</taxon>
        <taxon>Fervidibacillus</taxon>
    </lineage>
</organism>
<keyword evidence="6 9" id="KW-0963">Cytoplasm</keyword>
<keyword evidence="12" id="KW-1185">Reference proteome</keyword>
<dbReference type="RefSeq" id="WP_275420066.1">
    <property type="nucleotide sequence ID" value="NZ_CP106877.1"/>
</dbReference>
<evidence type="ECO:0000256" key="8">
    <source>
        <dbReference type="ARBA" id="ARBA00023235"/>
    </source>
</evidence>
<dbReference type="PROSITE" id="PS51440">
    <property type="entry name" value="TIM_2"/>
    <property type="match status" value="1"/>
</dbReference>
<dbReference type="Gene3D" id="3.20.20.70">
    <property type="entry name" value="Aldolase class I"/>
    <property type="match status" value="1"/>
</dbReference>
<dbReference type="GO" id="GO:0046166">
    <property type="term" value="P:glyceraldehyde-3-phosphate biosynthetic process"/>
    <property type="evidence" value="ECO:0007669"/>
    <property type="project" value="TreeGrafter"/>
</dbReference>
<keyword evidence="8 9" id="KW-0413">Isomerase</keyword>
<feature type="binding site" evidence="9">
    <location>
        <position position="213"/>
    </location>
    <ligand>
        <name>substrate</name>
    </ligand>
</feature>
<dbReference type="GO" id="GO:0019563">
    <property type="term" value="P:glycerol catabolic process"/>
    <property type="evidence" value="ECO:0007669"/>
    <property type="project" value="TreeGrafter"/>
</dbReference>
<dbReference type="CDD" id="cd00311">
    <property type="entry name" value="TIM"/>
    <property type="match status" value="1"/>
</dbReference>
<dbReference type="KEGG" id="fhl:OE105_10155"/>
<feature type="active site" description="Proton acceptor" evidence="9">
    <location>
        <position position="167"/>
    </location>
</feature>
<dbReference type="HAMAP" id="MF_00147_B">
    <property type="entry name" value="TIM_B"/>
    <property type="match status" value="1"/>
</dbReference>
<evidence type="ECO:0000256" key="2">
    <source>
        <dbReference type="ARBA" id="ARBA00007422"/>
    </source>
</evidence>
<protein>
    <recommendedName>
        <fullName evidence="4 9">Triosephosphate isomerase</fullName>
        <shortName evidence="9">TIM</shortName>
        <shortName evidence="9">TPI</shortName>
        <ecNumber evidence="3 9">5.3.1.1</ecNumber>
    </recommendedName>
    <alternativeName>
        <fullName evidence="9">Triose-phosphate isomerase</fullName>
    </alternativeName>
</protein>
<dbReference type="PANTHER" id="PTHR21139:SF42">
    <property type="entry name" value="TRIOSEPHOSPHATE ISOMERASE"/>
    <property type="match status" value="1"/>
</dbReference>
<gene>
    <name evidence="9 11" type="primary">tpiA</name>
    <name evidence="11" type="ORF">OE105_10155</name>
</gene>
<dbReference type="Pfam" id="PF00121">
    <property type="entry name" value="TIM"/>
    <property type="match status" value="1"/>
</dbReference>
<evidence type="ECO:0000256" key="10">
    <source>
        <dbReference type="RuleBase" id="RU363013"/>
    </source>
</evidence>
<dbReference type="SUPFAM" id="SSF51351">
    <property type="entry name" value="Triosephosphate isomerase (TIM)"/>
    <property type="match status" value="1"/>
</dbReference>
<dbReference type="InterPro" id="IPR022896">
    <property type="entry name" value="TrioseP_Isoase_bac/euk"/>
</dbReference>
<feature type="active site" description="Electrophile" evidence="9">
    <location>
        <position position="95"/>
    </location>
</feature>
<evidence type="ECO:0000256" key="6">
    <source>
        <dbReference type="ARBA" id="ARBA00022490"/>
    </source>
</evidence>
<feature type="binding site" evidence="9">
    <location>
        <begin position="9"/>
        <end position="11"/>
    </location>
    <ligand>
        <name>substrate</name>
    </ligand>
</feature>
<dbReference type="GO" id="GO:0004807">
    <property type="term" value="F:triose-phosphate isomerase activity"/>
    <property type="evidence" value="ECO:0007669"/>
    <property type="project" value="UniProtKB-UniRule"/>
</dbReference>
<reference evidence="11" key="1">
    <citation type="submission" date="2022-09" db="EMBL/GenBank/DDBJ databases">
        <title>Complete Genomes of Fervidibacillus albus and Fervidibacillus halotolerans isolated from tidal flat sediments.</title>
        <authorList>
            <person name="Kwon K.K."/>
            <person name="Yang S.-H."/>
            <person name="Park M.J."/>
            <person name="Oh H.-M."/>
        </authorList>
    </citation>
    <scope>NUCLEOTIDE SEQUENCE</scope>
    <source>
        <strain evidence="11">MEBiC13594</strain>
    </source>
</reference>
<comment type="subunit">
    <text evidence="9 10">Homodimer.</text>
</comment>
<evidence type="ECO:0000313" key="11">
    <source>
        <dbReference type="EMBL" id="WAA11940.1"/>
    </source>
</evidence>
<sequence>MRKPIIAGNWKMNKTLGEAVDFVKAVKGNIPSGEMVESVVCAPALFLDRLVQEVDGTELGIGAQNMHFEESGAFTGEISPVALKDLSVKYVIIGHSERREMFNETDESVNKKVHAAFKHQLIPIVCVGETLEEREADRTKEIVESQVKEALKGLTEDQVEKTVIAYEPIWAIGTGKSSTAEDANEVCGYIRKVVATMFSETAADRIRIQYGGSVKPANIEQFMAQEHIDGALVGGASLDPESYLQLLEAGKNE</sequence>
<name>A0A9E8RWN4_9BACI</name>
<accession>A0A9E8RWN4</accession>
<feature type="modified residue" description="Phosphoserine" evidence="9">
    <location>
        <position position="213"/>
    </location>
</feature>
<dbReference type="AlphaFoldDB" id="A0A9E8RWN4"/>
<evidence type="ECO:0000256" key="7">
    <source>
        <dbReference type="ARBA" id="ARBA00023152"/>
    </source>
</evidence>
<dbReference type="InterPro" id="IPR035990">
    <property type="entry name" value="TIM_sf"/>
</dbReference>
<dbReference type="EMBL" id="CP106877">
    <property type="protein sequence ID" value="WAA11940.1"/>
    <property type="molecule type" value="Genomic_DNA"/>
</dbReference>
<dbReference type="PROSITE" id="PS00171">
    <property type="entry name" value="TIM_1"/>
    <property type="match status" value="1"/>
</dbReference>
<dbReference type="EC" id="5.3.1.1" evidence="3 9"/>
<dbReference type="InterPro" id="IPR020861">
    <property type="entry name" value="Triosephosphate_isomerase_AS"/>
</dbReference>
<proteinExistence type="inferred from homology"/>
<keyword evidence="7 9" id="KW-0324">Glycolysis</keyword>
<comment type="catalytic activity">
    <reaction evidence="9 10">
        <text>D-glyceraldehyde 3-phosphate = dihydroxyacetone phosphate</text>
        <dbReference type="Rhea" id="RHEA:18585"/>
        <dbReference type="ChEBI" id="CHEBI:57642"/>
        <dbReference type="ChEBI" id="CHEBI:59776"/>
        <dbReference type="EC" id="5.3.1.1"/>
    </reaction>
</comment>
<feature type="binding site" evidence="9">
    <location>
        <position position="173"/>
    </location>
    <ligand>
        <name>substrate</name>
    </ligand>
</feature>
<feature type="binding site" evidence="9">
    <location>
        <begin position="234"/>
        <end position="235"/>
    </location>
    <ligand>
        <name>substrate</name>
    </ligand>
</feature>
<dbReference type="GO" id="GO:0006094">
    <property type="term" value="P:gluconeogenesis"/>
    <property type="evidence" value="ECO:0007669"/>
    <property type="project" value="UniProtKB-UniRule"/>
</dbReference>
<keyword evidence="5 9" id="KW-0312">Gluconeogenesis</keyword>
<comment type="pathway">
    <text evidence="9 10">Carbohydrate biosynthesis; gluconeogenesis.</text>
</comment>
<evidence type="ECO:0000256" key="9">
    <source>
        <dbReference type="HAMAP-Rule" id="MF_00147"/>
    </source>
</evidence>
<evidence type="ECO:0000256" key="5">
    <source>
        <dbReference type="ARBA" id="ARBA00022432"/>
    </source>
</evidence>
<dbReference type="NCBIfam" id="TIGR00419">
    <property type="entry name" value="tim"/>
    <property type="match status" value="1"/>
</dbReference>
<comment type="subcellular location">
    <subcellularLocation>
        <location evidence="9 10">Cytoplasm</location>
    </subcellularLocation>
</comment>
<evidence type="ECO:0000256" key="1">
    <source>
        <dbReference type="ARBA" id="ARBA00004680"/>
    </source>
</evidence>
<evidence type="ECO:0000256" key="3">
    <source>
        <dbReference type="ARBA" id="ARBA00011940"/>
    </source>
</evidence>
<dbReference type="PANTHER" id="PTHR21139">
    <property type="entry name" value="TRIOSEPHOSPHATE ISOMERASE"/>
    <property type="match status" value="1"/>
</dbReference>
<comment type="similarity">
    <text evidence="2 9 10">Belongs to the triosephosphate isomerase family.</text>
</comment>
<dbReference type="InterPro" id="IPR000652">
    <property type="entry name" value="Triosephosphate_isomerase"/>
</dbReference>
<evidence type="ECO:0000256" key="4">
    <source>
        <dbReference type="ARBA" id="ARBA00019397"/>
    </source>
</evidence>
<evidence type="ECO:0000313" key="12">
    <source>
        <dbReference type="Proteomes" id="UP001164726"/>
    </source>
</evidence>
<comment type="function">
    <text evidence="9">Involved in the gluconeogenesis. Catalyzes stereospecifically the conversion of dihydroxyacetone phosphate (DHAP) to D-glyceraldehyde-3-phosphate (G3P).</text>
</comment>
<dbReference type="GO" id="GO:0005829">
    <property type="term" value="C:cytosol"/>
    <property type="evidence" value="ECO:0007669"/>
    <property type="project" value="TreeGrafter"/>
</dbReference>
<dbReference type="FunFam" id="3.20.20.70:FF:000016">
    <property type="entry name" value="Triosephosphate isomerase"/>
    <property type="match status" value="1"/>
</dbReference>
<dbReference type="Proteomes" id="UP001164726">
    <property type="component" value="Chromosome"/>
</dbReference>
<dbReference type="GO" id="GO:0006096">
    <property type="term" value="P:glycolytic process"/>
    <property type="evidence" value="ECO:0007669"/>
    <property type="project" value="UniProtKB-UniRule"/>
</dbReference>